<dbReference type="InterPro" id="IPR001878">
    <property type="entry name" value="Znf_CCHC"/>
</dbReference>
<accession>A0AA38WBL7</accession>
<feature type="compositionally biased region" description="Polar residues" evidence="9">
    <location>
        <begin position="383"/>
        <end position="394"/>
    </location>
</feature>
<dbReference type="PROSITE" id="PS50158">
    <property type="entry name" value="ZF_CCHC"/>
    <property type="match status" value="2"/>
</dbReference>
<dbReference type="InterPro" id="IPR021109">
    <property type="entry name" value="Peptidase_aspartic_dom_sf"/>
</dbReference>
<dbReference type="GO" id="GO:0003676">
    <property type="term" value="F:nucleic acid binding"/>
    <property type="evidence" value="ECO:0007669"/>
    <property type="project" value="InterPro"/>
</dbReference>
<feature type="coiled-coil region" evidence="8">
    <location>
        <begin position="121"/>
        <end position="148"/>
    </location>
</feature>
<dbReference type="SUPFAM" id="SSF53098">
    <property type="entry name" value="Ribonuclease H-like"/>
    <property type="match status" value="1"/>
</dbReference>
<dbReference type="InterPro" id="IPR050951">
    <property type="entry name" value="Retrovirus_Pol_polyprotein"/>
</dbReference>
<dbReference type="PANTHER" id="PTHR37984:SF5">
    <property type="entry name" value="PROTEIN NYNRIN-LIKE"/>
    <property type="match status" value="1"/>
</dbReference>
<keyword evidence="7" id="KW-0479">Metal-binding</keyword>
<evidence type="ECO:0000256" key="7">
    <source>
        <dbReference type="PROSITE-ProRule" id="PRU00047"/>
    </source>
</evidence>
<keyword evidence="5" id="KW-0378">Hydrolase</keyword>
<feature type="region of interest" description="Disordered" evidence="9">
    <location>
        <begin position="383"/>
        <end position="520"/>
    </location>
</feature>
<dbReference type="Pfam" id="PF08284">
    <property type="entry name" value="RVP_2"/>
    <property type="match status" value="1"/>
</dbReference>
<evidence type="ECO:0000313" key="12">
    <source>
        <dbReference type="EMBL" id="KAJ9544264.1"/>
    </source>
</evidence>
<dbReference type="GO" id="GO:0003964">
    <property type="term" value="F:RNA-directed DNA polymerase activity"/>
    <property type="evidence" value="ECO:0007669"/>
    <property type="project" value="UniProtKB-KW"/>
</dbReference>
<dbReference type="CDD" id="cd00303">
    <property type="entry name" value="retropepsin_like"/>
    <property type="match status" value="1"/>
</dbReference>
<dbReference type="InterPro" id="IPR036875">
    <property type="entry name" value="Znf_CCHC_sf"/>
</dbReference>
<dbReference type="Pfam" id="PF24626">
    <property type="entry name" value="SH3_Tf2-1"/>
    <property type="match status" value="1"/>
</dbReference>
<comment type="caution">
    <text evidence="12">The sequence shown here is derived from an EMBL/GenBank/DDBJ whole genome shotgun (WGS) entry which is preliminary data.</text>
</comment>
<dbReference type="GO" id="GO:0004190">
    <property type="term" value="F:aspartic-type endopeptidase activity"/>
    <property type="evidence" value="ECO:0007669"/>
    <property type="project" value="InterPro"/>
</dbReference>
<dbReference type="AlphaFoldDB" id="A0AA38WBL7"/>
<dbReference type="SUPFAM" id="SSF50630">
    <property type="entry name" value="Acid proteases"/>
    <property type="match status" value="1"/>
</dbReference>
<dbReference type="Gene3D" id="3.10.10.10">
    <property type="entry name" value="HIV Type 1 Reverse Transcriptase, subunit A, domain 1"/>
    <property type="match status" value="1"/>
</dbReference>
<name>A0AA38WBL7_9ASTR</name>
<evidence type="ECO:0000256" key="6">
    <source>
        <dbReference type="ARBA" id="ARBA00022918"/>
    </source>
</evidence>
<dbReference type="PROSITE" id="PS50994">
    <property type="entry name" value="INTEGRASE"/>
    <property type="match status" value="1"/>
</dbReference>
<keyword evidence="13" id="KW-1185">Reference proteome</keyword>
<dbReference type="PROSITE" id="PS00141">
    <property type="entry name" value="ASP_PROTEASE"/>
    <property type="match status" value="1"/>
</dbReference>
<feature type="domain" description="CCHC-type" evidence="10">
    <location>
        <begin position="713"/>
        <end position="727"/>
    </location>
</feature>
<feature type="domain" description="CCHC-type" evidence="10">
    <location>
        <begin position="731"/>
        <end position="746"/>
    </location>
</feature>
<dbReference type="Gene3D" id="2.40.70.10">
    <property type="entry name" value="Acid Proteases"/>
    <property type="match status" value="1"/>
</dbReference>
<dbReference type="SUPFAM" id="SSF57756">
    <property type="entry name" value="Retrovirus zinc finger-like domains"/>
    <property type="match status" value="1"/>
</dbReference>
<feature type="compositionally biased region" description="Pro residues" evidence="9">
    <location>
        <begin position="485"/>
        <end position="520"/>
    </location>
</feature>
<keyword evidence="1" id="KW-0808">Transferase</keyword>
<keyword evidence="8" id="KW-0175">Coiled coil</keyword>
<keyword evidence="7" id="KW-0862">Zinc</keyword>
<dbReference type="InterPro" id="IPR001584">
    <property type="entry name" value="Integrase_cat-core"/>
</dbReference>
<organism evidence="12 13">
    <name type="scientific">Centaurea solstitialis</name>
    <name type="common">yellow star-thistle</name>
    <dbReference type="NCBI Taxonomy" id="347529"/>
    <lineage>
        <taxon>Eukaryota</taxon>
        <taxon>Viridiplantae</taxon>
        <taxon>Streptophyta</taxon>
        <taxon>Embryophyta</taxon>
        <taxon>Tracheophyta</taxon>
        <taxon>Spermatophyta</taxon>
        <taxon>Magnoliopsida</taxon>
        <taxon>eudicotyledons</taxon>
        <taxon>Gunneridae</taxon>
        <taxon>Pentapetalae</taxon>
        <taxon>asterids</taxon>
        <taxon>campanulids</taxon>
        <taxon>Asterales</taxon>
        <taxon>Asteraceae</taxon>
        <taxon>Carduoideae</taxon>
        <taxon>Cardueae</taxon>
        <taxon>Centaureinae</taxon>
        <taxon>Centaurea</taxon>
    </lineage>
</organism>
<evidence type="ECO:0000256" key="8">
    <source>
        <dbReference type="SAM" id="Coils"/>
    </source>
</evidence>
<dbReference type="SUPFAM" id="SSF56672">
    <property type="entry name" value="DNA/RNA polymerases"/>
    <property type="match status" value="1"/>
</dbReference>
<dbReference type="InterPro" id="IPR001969">
    <property type="entry name" value="Aspartic_peptidase_AS"/>
</dbReference>
<feature type="compositionally biased region" description="Low complexity" evidence="9">
    <location>
        <begin position="473"/>
        <end position="484"/>
    </location>
</feature>
<evidence type="ECO:0000256" key="1">
    <source>
        <dbReference type="ARBA" id="ARBA00022679"/>
    </source>
</evidence>
<sequence length="991" mass="110958">MRHGVPISIISDRDSRFTSRFWQSLQAALGTSVDLSTAYHPQTDGQTERTIQTLEDMLRACVLEFGGSWDDHLPLVEFSYNNSYHTSIQCAPYEALYGRKCRSPLNWLEVGESQLLRPDIVQETTDKIKLVQEKLKAARDRQKSYADNRRKPLEFQVGDKVLLKVSPWKGLIRFGKKGKLSPRFVGPFEVIERIGPVAYRLDLPIELSSIHDTFHVSNLKKCLSEETIILPLEEIQIDEQLCAAEEPIEILDREIKQLRRSRLPIVKVRWNSRHRPEFTWEREAFMKNKAILVSEPGLVHALTFVERFNHSSNDYTCGAKDPTAVVLVERRPTHVDVSSTAEVVRMNVPPMWLATTSEVFVGVNGLVVARSFTYLMHNVTMSQETDPSENQSLGSHEPSRSRNVAPCSQPIDRERDPYSDDDADSHRPVPAVRTGLRIRTTARKSVPLPVRMTLRAPAGDGAGPSRVRGHGGSSSSSSSSSSSGSPPPYRPSSPVPPVARPPPAARPPPVARPSPVPRPPHMTRALVLCLRGMSPTERQEVARLARGQGIHEHMIDHHDHMIDVARADSQQLTRMVTLLGHTMDSLHHLYSVVYAVVALVILLFGKMPPRREDPELARLVLEQVLASLPNIISQVATRLSNNAIGSGTFSNDKAKGKRKMEKSTKPQFKGRSGKDRRVTRNYGIQTQVAEKEKGTYPKYGKCGNHHTGRCIICFSCGRGGHVDKDCKAKACFECGSLNHYRNACPKRQQRPYVKQAQPANQRTRGGTFLLNNYPATVLFDSGADRSSVSLEFRPKINKKSQNLKEEHLIEYSNGELVKASKVVKKCTLGFAGKDFSIDLIPIKIGSFDIIVGMDWMSNHQATICCAEKIVRLALPDGSVLEVHGEKPKKDIKLVSFMRMRSHLRKECVAFMAHVVDKKAEEKSIQDIPVVREFPEVFPEELPGLPPPRQVEFHIDLIPGAGPIAKSPYRLAPSEMQELSNQLQELLDKGFI</sequence>
<evidence type="ECO:0000259" key="10">
    <source>
        <dbReference type="PROSITE" id="PS50158"/>
    </source>
</evidence>
<evidence type="ECO:0000313" key="13">
    <source>
        <dbReference type="Proteomes" id="UP001172457"/>
    </source>
</evidence>
<feature type="region of interest" description="Disordered" evidence="9">
    <location>
        <begin position="646"/>
        <end position="676"/>
    </location>
</feature>
<gene>
    <name evidence="12" type="ORF">OSB04_023971</name>
</gene>
<evidence type="ECO:0000256" key="2">
    <source>
        <dbReference type="ARBA" id="ARBA00022695"/>
    </source>
</evidence>
<dbReference type="InterPro" id="IPR012337">
    <property type="entry name" value="RNaseH-like_sf"/>
</dbReference>
<keyword evidence="6" id="KW-0695">RNA-directed DNA polymerase</keyword>
<protein>
    <submittedName>
        <fullName evidence="12">Uncharacterized protein</fullName>
    </submittedName>
</protein>
<evidence type="ECO:0000256" key="5">
    <source>
        <dbReference type="ARBA" id="ARBA00022801"/>
    </source>
</evidence>
<dbReference type="Proteomes" id="UP001172457">
    <property type="component" value="Chromosome 6"/>
</dbReference>
<dbReference type="InterPro" id="IPR043502">
    <property type="entry name" value="DNA/RNA_pol_sf"/>
</dbReference>
<evidence type="ECO:0000256" key="3">
    <source>
        <dbReference type="ARBA" id="ARBA00022722"/>
    </source>
</evidence>
<feature type="domain" description="Integrase catalytic" evidence="11">
    <location>
        <begin position="1"/>
        <end position="100"/>
    </location>
</feature>
<dbReference type="Gene3D" id="3.30.420.10">
    <property type="entry name" value="Ribonuclease H-like superfamily/Ribonuclease H"/>
    <property type="match status" value="1"/>
</dbReference>
<proteinExistence type="predicted"/>
<evidence type="ECO:0000256" key="4">
    <source>
        <dbReference type="ARBA" id="ARBA00022759"/>
    </source>
</evidence>
<keyword evidence="7" id="KW-0863">Zinc-finger</keyword>
<dbReference type="PANTHER" id="PTHR37984">
    <property type="entry name" value="PROTEIN CBG26694"/>
    <property type="match status" value="1"/>
</dbReference>
<dbReference type="GO" id="GO:0006508">
    <property type="term" value="P:proteolysis"/>
    <property type="evidence" value="ECO:0007669"/>
    <property type="project" value="InterPro"/>
</dbReference>
<dbReference type="GO" id="GO:0015074">
    <property type="term" value="P:DNA integration"/>
    <property type="evidence" value="ECO:0007669"/>
    <property type="project" value="InterPro"/>
</dbReference>
<dbReference type="InterPro" id="IPR036397">
    <property type="entry name" value="RNaseH_sf"/>
</dbReference>
<evidence type="ECO:0000259" key="11">
    <source>
        <dbReference type="PROSITE" id="PS50994"/>
    </source>
</evidence>
<keyword evidence="2" id="KW-0548">Nucleotidyltransferase</keyword>
<evidence type="ECO:0000256" key="9">
    <source>
        <dbReference type="SAM" id="MobiDB-lite"/>
    </source>
</evidence>
<dbReference type="InterPro" id="IPR056924">
    <property type="entry name" value="SH3_Tf2-1"/>
</dbReference>
<dbReference type="GO" id="GO:0008270">
    <property type="term" value="F:zinc ion binding"/>
    <property type="evidence" value="ECO:0007669"/>
    <property type="project" value="UniProtKB-KW"/>
</dbReference>
<keyword evidence="3" id="KW-0540">Nuclease</keyword>
<keyword evidence="4" id="KW-0255">Endonuclease</keyword>
<dbReference type="Gene3D" id="4.10.60.10">
    <property type="entry name" value="Zinc finger, CCHC-type"/>
    <property type="match status" value="1"/>
</dbReference>
<dbReference type="EMBL" id="JARYMX010000006">
    <property type="protein sequence ID" value="KAJ9544264.1"/>
    <property type="molecule type" value="Genomic_DNA"/>
</dbReference>
<reference evidence="12" key="1">
    <citation type="submission" date="2023-03" db="EMBL/GenBank/DDBJ databases">
        <title>Chromosome-scale reference genome and RAD-based genetic map of yellow starthistle (Centaurea solstitialis) reveal putative structural variation and QTLs associated with invader traits.</title>
        <authorList>
            <person name="Reatini B."/>
            <person name="Cang F.A."/>
            <person name="Jiang Q."/>
            <person name="Mckibben M.T.W."/>
            <person name="Barker M.S."/>
            <person name="Rieseberg L.H."/>
            <person name="Dlugosch K.M."/>
        </authorList>
    </citation>
    <scope>NUCLEOTIDE SEQUENCE</scope>
    <source>
        <strain evidence="12">CAN-66</strain>
        <tissue evidence="12">Leaf</tissue>
    </source>
</reference>
<dbReference type="SMART" id="SM00343">
    <property type="entry name" value="ZnF_C2HC"/>
    <property type="match status" value="2"/>
</dbReference>
<dbReference type="GO" id="GO:0004519">
    <property type="term" value="F:endonuclease activity"/>
    <property type="evidence" value="ECO:0007669"/>
    <property type="project" value="UniProtKB-KW"/>
</dbReference>